<feature type="transmembrane region" description="Helical" evidence="5">
    <location>
        <begin position="298"/>
        <end position="318"/>
    </location>
</feature>
<dbReference type="SUPFAM" id="SSF103473">
    <property type="entry name" value="MFS general substrate transporter"/>
    <property type="match status" value="1"/>
</dbReference>
<dbReference type="Gene3D" id="1.20.1250.20">
    <property type="entry name" value="MFS general substrate transporter like domains"/>
    <property type="match status" value="2"/>
</dbReference>
<comment type="caution">
    <text evidence="6">The sequence shown here is derived from an EMBL/GenBank/DDBJ whole genome shotgun (WGS) entry which is preliminary data.</text>
</comment>
<dbReference type="RefSeq" id="XP_052947907.1">
    <property type="nucleotide sequence ID" value="XM_053089332.1"/>
</dbReference>
<dbReference type="InterPro" id="IPR036259">
    <property type="entry name" value="MFS_trans_sf"/>
</dbReference>
<evidence type="ECO:0000256" key="4">
    <source>
        <dbReference type="ARBA" id="ARBA00023136"/>
    </source>
</evidence>
<feature type="transmembrane region" description="Helical" evidence="5">
    <location>
        <begin position="177"/>
        <end position="197"/>
    </location>
</feature>
<name>A0AA38LW82_9TREE</name>
<feature type="transmembrane region" description="Helical" evidence="5">
    <location>
        <begin position="55"/>
        <end position="77"/>
    </location>
</feature>
<organism evidence="6 7">
    <name type="scientific">Dioszegia hungarica</name>
    <dbReference type="NCBI Taxonomy" id="4972"/>
    <lineage>
        <taxon>Eukaryota</taxon>
        <taxon>Fungi</taxon>
        <taxon>Dikarya</taxon>
        <taxon>Basidiomycota</taxon>
        <taxon>Agaricomycotina</taxon>
        <taxon>Tremellomycetes</taxon>
        <taxon>Tremellales</taxon>
        <taxon>Bulleribasidiaceae</taxon>
        <taxon>Dioszegia</taxon>
    </lineage>
</organism>
<reference evidence="6" key="1">
    <citation type="journal article" date="2022" name="G3 (Bethesda)">
        <title>High quality genome of the basidiomycete yeast Dioszegia hungarica PDD-24b-2 isolated from cloud water.</title>
        <authorList>
            <person name="Jarrige D."/>
            <person name="Haridas S."/>
            <person name="Bleykasten-Grosshans C."/>
            <person name="Joly M."/>
            <person name="Nadalig T."/>
            <person name="Sancelme M."/>
            <person name="Vuilleumier S."/>
            <person name="Grigoriev I.V."/>
            <person name="Amato P."/>
            <person name="Bringel F."/>
        </authorList>
    </citation>
    <scope>NUCLEOTIDE SEQUENCE</scope>
    <source>
        <strain evidence="6">PDD-24b-2</strain>
    </source>
</reference>
<keyword evidence="7" id="KW-1185">Reference proteome</keyword>
<evidence type="ECO:0000256" key="2">
    <source>
        <dbReference type="ARBA" id="ARBA00022692"/>
    </source>
</evidence>
<protein>
    <submittedName>
        <fullName evidence="6">DUF895 domain membrane protein</fullName>
    </submittedName>
</protein>
<gene>
    <name evidence="6" type="ORF">MKK02DRAFT_36035</name>
</gene>
<comment type="subcellular location">
    <subcellularLocation>
        <location evidence="1">Membrane</location>
        <topology evidence="1">Multi-pass membrane protein</topology>
    </subcellularLocation>
</comment>
<proteinExistence type="predicted"/>
<dbReference type="GeneID" id="77728537"/>
<feature type="transmembrane region" description="Helical" evidence="5">
    <location>
        <begin position="107"/>
        <end position="126"/>
    </location>
</feature>
<dbReference type="GO" id="GO:0016020">
    <property type="term" value="C:membrane"/>
    <property type="evidence" value="ECO:0007669"/>
    <property type="project" value="UniProtKB-SubCell"/>
</dbReference>
<feature type="transmembrane region" description="Helical" evidence="5">
    <location>
        <begin position="265"/>
        <end position="286"/>
    </location>
</feature>
<dbReference type="PANTHER" id="PTHR23294:SF17">
    <property type="entry name" value="DUF895 DOMAIN MEMBRANE PROTEIN"/>
    <property type="match status" value="1"/>
</dbReference>
<accession>A0AA38LW82</accession>
<dbReference type="EMBL" id="JAKWFO010000003">
    <property type="protein sequence ID" value="KAI9638130.1"/>
    <property type="molecule type" value="Genomic_DNA"/>
</dbReference>
<sequence length="478" mass="51563">MVNLAAIKVGNVRYNSPTTQVVIVGFVCFCSVGMFSAISNLGAGGTQDPQLSSTANATLYACFAIMGFFAGSVNNILGPRLTLSLGTSGYSLYIGSLWCYQVNGTRSFLIAAGAILGITAALLWSAQGSVMMSYPLEKDKGRAFSIFWMIFQSGTLVGSAIALGIQANSTLPTVSTSVYVAFMIIMLTSIATSWLILPPNSVVRGDGTVVELTAALGPREEFSHFLKLFKDKRVVALFPVCFASNYFYAYQGAITVHLFNGRTRALTALVTGLGSILGALFLGVLIDKLPFRRRMRSFIALAAVTALALGIWIGGLVLQVQFTRQSVPPVWDWTDKAAIGPIILLGAYYFGDAAYQGLAYYTMSAMSNDAFRLARLAGYYKGVQSAGGAVSFGMDAVATPYLTEHLVSWLLLLFSLPFMFYVLYMTPDTNYDTESVYHVEDVADEKMGGAAMPKGHHADEHVQVANMTRDGEVDQKAY</sequence>
<evidence type="ECO:0000313" key="7">
    <source>
        <dbReference type="Proteomes" id="UP001164286"/>
    </source>
</evidence>
<dbReference type="Pfam" id="PF05978">
    <property type="entry name" value="UNC-93"/>
    <property type="match status" value="1"/>
</dbReference>
<evidence type="ECO:0000313" key="6">
    <source>
        <dbReference type="EMBL" id="KAI9638130.1"/>
    </source>
</evidence>
<keyword evidence="2 5" id="KW-0812">Transmembrane</keyword>
<dbReference type="PANTHER" id="PTHR23294">
    <property type="entry name" value="ET TRANSLATION PRODUCT-RELATED"/>
    <property type="match status" value="1"/>
</dbReference>
<keyword evidence="4 5" id="KW-0472">Membrane</keyword>
<evidence type="ECO:0000256" key="5">
    <source>
        <dbReference type="SAM" id="Phobius"/>
    </source>
</evidence>
<feature type="transmembrane region" description="Helical" evidence="5">
    <location>
        <begin position="20"/>
        <end position="43"/>
    </location>
</feature>
<keyword evidence="3 5" id="KW-1133">Transmembrane helix</keyword>
<dbReference type="Proteomes" id="UP001164286">
    <property type="component" value="Unassembled WGS sequence"/>
</dbReference>
<dbReference type="InterPro" id="IPR051617">
    <property type="entry name" value="UNC-93-like_regulator"/>
</dbReference>
<feature type="transmembrane region" description="Helical" evidence="5">
    <location>
        <begin position="146"/>
        <end position="165"/>
    </location>
</feature>
<feature type="transmembrane region" description="Helical" evidence="5">
    <location>
        <begin position="234"/>
        <end position="259"/>
    </location>
</feature>
<feature type="transmembrane region" description="Helical" evidence="5">
    <location>
        <begin position="338"/>
        <end position="361"/>
    </location>
</feature>
<evidence type="ECO:0000256" key="3">
    <source>
        <dbReference type="ARBA" id="ARBA00022989"/>
    </source>
</evidence>
<feature type="transmembrane region" description="Helical" evidence="5">
    <location>
        <begin position="406"/>
        <end position="424"/>
    </location>
</feature>
<dbReference type="AlphaFoldDB" id="A0AA38LW82"/>
<evidence type="ECO:0000256" key="1">
    <source>
        <dbReference type="ARBA" id="ARBA00004141"/>
    </source>
</evidence>
<dbReference type="InterPro" id="IPR010291">
    <property type="entry name" value="Ion_channel_UNC-93"/>
</dbReference>